<evidence type="ECO:0000256" key="2">
    <source>
        <dbReference type="ARBA" id="ARBA00008421"/>
    </source>
</evidence>
<keyword evidence="5" id="KW-0539">Nucleus</keyword>
<dbReference type="InterPro" id="IPR038096">
    <property type="entry name" value="TEA/ATTS_sf"/>
</dbReference>
<dbReference type="PANTHER" id="PTHR11834:SF0">
    <property type="entry name" value="PROTEIN SCALLOPED"/>
    <property type="match status" value="1"/>
</dbReference>
<dbReference type="Gene3D" id="2.70.50.80">
    <property type="match status" value="1"/>
</dbReference>
<keyword evidence="3" id="KW-0805">Transcription regulation</keyword>
<sequence>MTEQGQQMSPMTASPGTNDSSMYKSVHAYQTGPGQERWSSNAPHSRNTSSQASNTFMSSHHDRKRTSSNGMAVGPQQQQHLLLQQQQQQPPSVGRPNQNDLYFDQPPSLRHLNSGSPTHGGQRLQESLVKDEITRPIPTSTEAIVQSTFSGTKRRTTGDRKSRNDREEVWPDHLERVFLEALYVIPKLGRRKVLLGGKPSGRNELIADYIFKQTNIVRTRKQVSSHLQVLKNTRKNDQAFMRLLKDSDDDDDEMGGTHAPTKIHTPVSQSPTASPRLPPSLSHPGGHRAVGLGGPLTGNGYDTRHSFTSIEGGPSPVSHLVDDRPSKVSSLQDLYRSSIHERSFSYSIPGGAPINDPGIRPNDSQGHGGRSRSMNSMSRFPLTTPGSLLSTSPDLGWKDPADFDPSGDFFQTQDEDLLHSAVAVEPVIFRPKLFGLHTQYTTEPGADAGGGGGASGVGEGAEAGGGCDMDVRGLTRHQHDLVRCQELDSRTFGSISIHQLSTEKFPTLYELYQRAMLLESTEIKQAALVEQKYVYTFEFVNHFFNAFLSGVRSLENMGQVEIALNNLSVVQVFQSVDAEFESALMDPLLVIVFNFERGPGNVNAYCVNDALVC</sequence>
<keyword evidence="10" id="KW-1185">Reference proteome</keyword>
<dbReference type="GO" id="GO:0000981">
    <property type="term" value="F:DNA-binding transcription factor activity, RNA polymerase II-specific"/>
    <property type="evidence" value="ECO:0007669"/>
    <property type="project" value="TreeGrafter"/>
</dbReference>
<feature type="region of interest" description="Disordered" evidence="7">
    <location>
        <begin position="246"/>
        <end position="323"/>
    </location>
</feature>
<dbReference type="PANTHER" id="PTHR11834">
    <property type="entry name" value="TRANSCRIPTIONAL ENHANCER FACTOR TEF RELATED"/>
    <property type="match status" value="1"/>
</dbReference>
<keyword evidence="4" id="KW-0804">Transcription</keyword>
<comment type="caution">
    <text evidence="9">The sequence shown here is derived from an EMBL/GenBank/DDBJ whole genome shotgun (WGS) entry which is preliminary data.</text>
</comment>
<name>A0A9P6FP22_9FUNG</name>
<comment type="subcellular location">
    <subcellularLocation>
        <location evidence="1">Nucleus</location>
    </subcellularLocation>
</comment>
<feature type="compositionally biased region" description="Low complexity" evidence="7">
    <location>
        <begin position="75"/>
        <end position="91"/>
    </location>
</feature>
<evidence type="ECO:0000256" key="1">
    <source>
        <dbReference type="ARBA" id="ARBA00004123"/>
    </source>
</evidence>
<dbReference type="PROSITE" id="PS51088">
    <property type="entry name" value="TEA_2"/>
    <property type="match status" value="1"/>
</dbReference>
<protein>
    <recommendedName>
        <fullName evidence="8">TEA domain-containing protein</fullName>
    </recommendedName>
</protein>
<feature type="region of interest" description="Disordered" evidence="7">
    <location>
        <begin position="1"/>
        <end position="124"/>
    </location>
</feature>
<dbReference type="GO" id="GO:0005667">
    <property type="term" value="C:transcription regulator complex"/>
    <property type="evidence" value="ECO:0007669"/>
    <property type="project" value="TreeGrafter"/>
</dbReference>
<dbReference type="SMART" id="SM00426">
    <property type="entry name" value="TEA"/>
    <property type="match status" value="1"/>
</dbReference>
<organism evidence="9 10">
    <name type="scientific">Lunasporangiospora selenospora</name>
    <dbReference type="NCBI Taxonomy" id="979761"/>
    <lineage>
        <taxon>Eukaryota</taxon>
        <taxon>Fungi</taxon>
        <taxon>Fungi incertae sedis</taxon>
        <taxon>Mucoromycota</taxon>
        <taxon>Mortierellomycotina</taxon>
        <taxon>Mortierellomycetes</taxon>
        <taxon>Mortierellales</taxon>
        <taxon>Mortierellaceae</taxon>
        <taxon>Lunasporangiospora</taxon>
    </lineage>
</organism>
<dbReference type="EMBL" id="JAABOA010003295">
    <property type="protein sequence ID" value="KAF9578819.1"/>
    <property type="molecule type" value="Genomic_DNA"/>
</dbReference>
<dbReference type="Proteomes" id="UP000780801">
    <property type="component" value="Unassembled WGS sequence"/>
</dbReference>
<dbReference type="PRINTS" id="PR00065">
    <property type="entry name" value="TEADOMAIN"/>
</dbReference>
<evidence type="ECO:0000256" key="5">
    <source>
        <dbReference type="ARBA" id="ARBA00023242"/>
    </source>
</evidence>
<dbReference type="GO" id="GO:0005634">
    <property type="term" value="C:nucleus"/>
    <property type="evidence" value="ECO:0007669"/>
    <property type="project" value="UniProtKB-SubCell"/>
</dbReference>
<evidence type="ECO:0000313" key="10">
    <source>
        <dbReference type="Proteomes" id="UP000780801"/>
    </source>
</evidence>
<dbReference type="Pfam" id="PF01285">
    <property type="entry name" value="TEA"/>
    <property type="match status" value="1"/>
</dbReference>
<proteinExistence type="inferred from homology"/>
<feature type="region of interest" description="Disordered" evidence="7">
    <location>
        <begin position="140"/>
        <end position="165"/>
    </location>
</feature>
<feature type="DNA-binding region" description="TEA" evidence="6">
    <location>
        <begin position="163"/>
        <end position="237"/>
    </location>
</feature>
<dbReference type="Gene3D" id="6.10.20.40">
    <property type="entry name" value="TEA/ATTS domain"/>
    <property type="match status" value="1"/>
</dbReference>
<evidence type="ECO:0000256" key="6">
    <source>
        <dbReference type="PROSITE-ProRule" id="PRU00505"/>
    </source>
</evidence>
<dbReference type="GO" id="GO:0000978">
    <property type="term" value="F:RNA polymerase II cis-regulatory region sequence-specific DNA binding"/>
    <property type="evidence" value="ECO:0007669"/>
    <property type="project" value="TreeGrafter"/>
</dbReference>
<feature type="region of interest" description="Disordered" evidence="7">
    <location>
        <begin position="346"/>
        <end position="385"/>
    </location>
</feature>
<dbReference type="AlphaFoldDB" id="A0A9P6FP22"/>
<feature type="compositionally biased region" description="Polar residues" evidence="7">
    <location>
        <begin position="140"/>
        <end position="151"/>
    </location>
</feature>
<feature type="compositionally biased region" description="Polar residues" evidence="7">
    <location>
        <begin position="37"/>
        <end position="58"/>
    </location>
</feature>
<evidence type="ECO:0000259" key="8">
    <source>
        <dbReference type="PROSITE" id="PS51088"/>
    </source>
</evidence>
<evidence type="ECO:0000313" key="9">
    <source>
        <dbReference type="EMBL" id="KAF9578819.1"/>
    </source>
</evidence>
<evidence type="ECO:0000256" key="7">
    <source>
        <dbReference type="SAM" id="MobiDB-lite"/>
    </source>
</evidence>
<dbReference type="InterPro" id="IPR050937">
    <property type="entry name" value="TEC1_TEAD_TF"/>
</dbReference>
<dbReference type="InterPro" id="IPR000818">
    <property type="entry name" value="TEA/ATTS_dom"/>
</dbReference>
<gene>
    <name evidence="9" type="ORF">BGW38_005198</name>
</gene>
<dbReference type="PROSITE" id="PS00554">
    <property type="entry name" value="TEA_1"/>
    <property type="match status" value="1"/>
</dbReference>
<evidence type="ECO:0000256" key="3">
    <source>
        <dbReference type="ARBA" id="ARBA00023015"/>
    </source>
</evidence>
<evidence type="ECO:0000256" key="4">
    <source>
        <dbReference type="ARBA" id="ARBA00023163"/>
    </source>
</evidence>
<feature type="compositionally biased region" description="Basic and acidic residues" evidence="7">
    <location>
        <begin position="156"/>
        <end position="165"/>
    </location>
</feature>
<accession>A0A9P6FP22</accession>
<comment type="similarity">
    <text evidence="2">Belongs to the TEC1 family.</text>
</comment>
<feature type="compositionally biased region" description="Polar residues" evidence="7">
    <location>
        <begin position="1"/>
        <end position="23"/>
    </location>
</feature>
<feature type="domain" description="TEA" evidence="8">
    <location>
        <begin position="163"/>
        <end position="237"/>
    </location>
</feature>
<dbReference type="OrthoDB" id="10006572at2759"/>
<reference evidence="9" key="1">
    <citation type="journal article" date="2020" name="Fungal Divers.">
        <title>Resolving the Mortierellaceae phylogeny through synthesis of multi-gene phylogenetics and phylogenomics.</title>
        <authorList>
            <person name="Vandepol N."/>
            <person name="Liber J."/>
            <person name="Desiro A."/>
            <person name="Na H."/>
            <person name="Kennedy M."/>
            <person name="Barry K."/>
            <person name="Grigoriev I.V."/>
            <person name="Miller A.N."/>
            <person name="O'Donnell K."/>
            <person name="Stajich J.E."/>
            <person name="Bonito G."/>
        </authorList>
    </citation>
    <scope>NUCLEOTIDE SEQUENCE</scope>
    <source>
        <strain evidence="9">KOD1015</strain>
    </source>
</reference>